<dbReference type="AlphaFoldDB" id="A0A177MT43"/>
<protein>
    <recommendedName>
        <fullName evidence="3">ParB-like N-terminal domain-containing protein</fullName>
    </recommendedName>
</protein>
<sequence>MALDLSALEDKPEVKPQHVAHTGKPLDIPLADIEEDPDQPRIEFSEESMKQMTESIKKKGVKTPVSVRPHPHQPGKWILNYGARRYRGSVAAGKDTIPAFVDALHDDYDQVIENIQRENLTPMELALFLKKMIDKGEKQVVIAKELSKTKSYIAEHLALIDPPACVEEIYNAGKCMSARTLYDLRTLHDKYPEQVDKWCADGADITRRSVSELAAELSGKKKFVSPISQPSGEEGGKSEGVVLTGVNAEKVRHDELSSSGGTEQPGGLIIKGDGDAKPGKSKKVETDNDDDQGGNDHGELTSWPKGRAISDPQRMNKPLLLVEYDGRSAAVILNKRPSTPGLLHIRYEDGGGDAEVDAAQCKINLLTDTDK</sequence>
<name>A0A177MT43_METMH</name>
<dbReference type="Pfam" id="PF08535">
    <property type="entry name" value="KorB"/>
    <property type="match status" value="1"/>
</dbReference>
<dbReference type="SUPFAM" id="SSF50037">
    <property type="entry name" value="C-terminal domain of transcriptional repressors"/>
    <property type="match status" value="1"/>
</dbReference>
<dbReference type="InterPro" id="IPR008988">
    <property type="entry name" value="Transcriptional_repressor_C"/>
</dbReference>
<dbReference type="SUPFAM" id="SSF110849">
    <property type="entry name" value="ParB/Sulfiredoxin"/>
    <property type="match status" value="1"/>
</dbReference>
<dbReference type="InterPro" id="IPR036086">
    <property type="entry name" value="ParB/Sulfiredoxin_sf"/>
</dbReference>
<evidence type="ECO:0000256" key="2">
    <source>
        <dbReference type="SAM" id="MobiDB-lite"/>
    </source>
</evidence>
<dbReference type="Proteomes" id="UP000078090">
    <property type="component" value="Unassembled WGS sequence"/>
</dbReference>
<reference evidence="4 5" key="1">
    <citation type="submission" date="2016-03" db="EMBL/GenBank/DDBJ databases">
        <authorList>
            <person name="Ploux O."/>
        </authorList>
    </citation>
    <scope>NUCLEOTIDE SEQUENCE [LARGE SCALE GENOMIC DNA]</scope>
    <source>
        <strain evidence="4 5">R-45363</strain>
    </source>
</reference>
<dbReference type="Pfam" id="PF06613">
    <property type="entry name" value="KorB_C"/>
    <property type="match status" value="1"/>
</dbReference>
<dbReference type="InterPro" id="IPR050336">
    <property type="entry name" value="Chromosome_partition/occlusion"/>
</dbReference>
<feature type="region of interest" description="Disordered" evidence="2">
    <location>
        <begin position="252"/>
        <end position="314"/>
    </location>
</feature>
<dbReference type="SMART" id="SM00470">
    <property type="entry name" value="ParB"/>
    <property type="match status" value="1"/>
</dbReference>
<dbReference type="OrthoDB" id="9796891at2"/>
<dbReference type="PANTHER" id="PTHR33375">
    <property type="entry name" value="CHROMOSOME-PARTITIONING PROTEIN PARB-RELATED"/>
    <property type="match status" value="1"/>
</dbReference>
<dbReference type="InterPro" id="IPR037048">
    <property type="entry name" value="KorB_C_sf"/>
</dbReference>
<dbReference type="Gene3D" id="2.30.30.150">
    <property type="entry name" value="KorB, C-terminal domain"/>
    <property type="match status" value="1"/>
</dbReference>
<dbReference type="GO" id="GO:0045892">
    <property type="term" value="P:negative regulation of DNA-templated transcription"/>
    <property type="evidence" value="ECO:0007669"/>
    <property type="project" value="InterPro"/>
</dbReference>
<evidence type="ECO:0000313" key="4">
    <source>
        <dbReference type="EMBL" id="OAI08050.1"/>
    </source>
</evidence>
<dbReference type="InterPro" id="IPR004437">
    <property type="entry name" value="ParB/RepB/Spo0J"/>
</dbReference>
<dbReference type="GO" id="GO:0007059">
    <property type="term" value="P:chromosome segregation"/>
    <property type="evidence" value="ECO:0007669"/>
    <property type="project" value="TreeGrafter"/>
</dbReference>
<dbReference type="InterPro" id="IPR042075">
    <property type="entry name" value="KorB_DNA-db"/>
</dbReference>
<dbReference type="NCBIfam" id="TIGR00180">
    <property type="entry name" value="parB_part"/>
    <property type="match status" value="1"/>
</dbReference>
<dbReference type="Pfam" id="PF02195">
    <property type="entry name" value="ParB_N"/>
    <property type="match status" value="1"/>
</dbReference>
<comment type="caution">
    <text evidence="4">The sequence shown here is derived from an EMBL/GenBank/DDBJ whole genome shotgun (WGS) entry which is preliminary data.</text>
</comment>
<dbReference type="GO" id="GO:0005694">
    <property type="term" value="C:chromosome"/>
    <property type="evidence" value="ECO:0007669"/>
    <property type="project" value="TreeGrafter"/>
</dbReference>
<evidence type="ECO:0000259" key="3">
    <source>
        <dbReference type="SMART" id="SM00470"/>
    </source>
</evidence>
<comment type="similarity">
    <text evidence="1">Belongs to the ParB family.</text>
</comment>
<proteinExistence type="inferred from homology"/>
<feature type="region of interest" description="Disordered" evidence="2">
    <location>
        <begin position="1"/>
        <end position="40"/>
    </location>
</feature>
<dbReference type="Gene3D" id="3.90.1530.30">
    <property type="match status" value="1"/>
</dbReference>
<accession>A0A177MT43</accession>
<feature type="domain" description="ParB-like N-terminal" evidence="3">
    <location>
        <begin position="26"/>
        <end position="115"/>
    </location>
</feature>
<dbReference type="Gene3D" id="6.10.250.140">
    <property type="match status" value="1"/>
</dbReference>
<gene>
    <name evidence="4" type="ORF">A1332_08245</name>
</gene>
<dbReference type="Gene3D" id="1.10.10.730">
    <property type="entry name" value="KorB DNA-binding domain"/>
    <property type="match status" value="1"/>
</dbReference>
<evidence type="ECO:0000313" key="5">
    <source>
        <dbReference type="Proteomes" id="UP000078090"/>
    </source>
</evidence>
<dbReference type="EMBL" id="LUUG01000048">
    <property type="protein sequence ID" value="OAI08050.1"/>
    <property type="molecule type" value="Genomic_DNA"/>
</dbReference>
<dbReference type="PANTHER" id="PTHR33375:SF1">
    <property type="entry name" value="CHROMOSOME-PARTITIONING PROTEIN PARB-RELATED"/>
    <property type="match status" value="1"/>
</dbReference>
<evidence type="ECO:0000256" key="1">
    <source>
        <dbReference type="ARBA" id="ARBA00006295"/>
    </source>
</evidence>
<organism evidence="4 5">
    <name type="scientific">Methylomonas methanica</name>
    <dbReference type="NCBI Taxonomy" id="421"/>
    <lineage>
        <taxon>Bacteria</taxon>
        <taxon>Pseudomonadati</taxon>
        <taxon>Pseudomonadota</taxon>
        <taxon>Gammaproteobacteria</taxon>
        <taxon>Methylococcales</taxon>
        <taxon>Methylococcaceae</taxon>
        <taxon>Methylomonas</taxon>
    </lineage>
</organism>
<dbReference type="SUPFAM" id="SSF109709">
    <property type="entry name" value="KorB DNA-binding domain-like"/>
    <property type="match status" value="1"/>
</dbReference>
<dbReference type="GO" id="GO:0003677">
    <property type="term" value="F:DNA binding"/>
    <property type="evidence" value="ECO:0007669"/>
    <property type="project" value="InterPro"/>
</dbReference>
<feature type="compositionally biased region" description="Basic and acidic residues" evidence="2">
    <location>
        <begin position="272"/>
        <end position="286"/>
    </location>
</feature>
<dbReference type="InterPro" id="IPR003115">
    <property type="entry name" value="ParB_N"/>
</dbReference>
<dbReference type="CDD" id="cd16398">
    <property type="entry name" value="KorB_N_like"/>
    <property type="match status" value="1"/>
</dbReference>
<feature type="region of interest" description="Disordered" evidence="2">
    <location>
        <begin position="221"/>
        <end position="240"/>
    </location>
</feature>
<dbReference type="InterPro" id="IPR010575">
    <property type="entry name" value="KorB_C"/>
</dbReference>
<dbReference type="InterPro" id="IPR013741">
    <property type="entry name" value="KorB_domain"/>
</dbReference>
<dbReference type="RefSeq" id="WP_064007242.1">
    <property type="nucleotide sequence ID" value="NZ_LUUG01000048.1"/>
</dbReference>